<evidence type="ECO:0000256" key="3">
    <source>
        <dbReference type="ARBA" id="ARBA00009677"/>
    </source>
</evidence>
<accession>A0A7W8E2C5</accession>
<dbReference type="EMBL" id="JACHIP010000001">
    <property type="protein sequence ID" value="MBB5056372.1"/>
    <property type="molecule type" value="Genomic_DNA"/>
</dbReference>
<feature type="coiled-coil region" evidence="8">
    <location>
        <begin position="8"/>
        <end position="35"/>
    </location>
</feature>
<keyword evidence="11" id="KW-0966">Cell projection</keyword>
<protein>
    <recommendedName>
        <fullName evidence="4 7">Flagellar hook-associated protein 1</fullName>
        <shortName evidence="7">HAP1</shortName>
    </recommendedName>
</protein>
<dbReference type="Proteomes" id="UP000540989">
    <property type="component" value="Unassembled WGS sequence"/>
</dbReference>
<evidence type="ECO:0000256" key="8">
    <source>
        <dbReference type="SAM" id="Coils"/>
    </source>
</evidence>
<dbReference type="InterPro" id="IPR010930">
    <property type="entry name" value="Flg_bb/hook_C_dom"/>
</dbReference>
<evidence type="ECO:0000256" key="6">
    <source>
        <dbReference type="ARBA" id="ARBA00023143"/>
    </source>
</evidence>
<keyword evidence="11" id="KW-0282">Flagellum</keyword>
<keyword evidence="12" id="KW-1185">Reference proteome</keyword>
<dbReference type="SUPFAM" id="SSF64518">
    <property type="entry name" value="Phase 1 flagellin"/>
    <property type="match status" value="1"/>
</dbReference>
<keyword evidence="11" id="KW-0969">Cilium</keyword>
<comment type="caution">
    <text evidence="11">The sequence shown here is derived from an EMBL/GenBank/DDBJ whole genome shotgun (WGS) entry which is preliminary data.</text>
</comment>
<dbReference type="GO" id="GO:0044780">
    <property type="term" value="P:bacterial-type flagellum assembly"/>
    <property type="evidence" value="ECO:0007669"/>
    <property type="project" value="InterPro"/>
</dbReference>
<dbReference type="InterPro" id="IPR053927">
    <property type="entry name" value="FlgK_helical"/>
</dbReference>
<organism evidence="11 12">
    <name type="scientific">Granulicella aggregans</name>
    <dbReference type="NCBI Taxonomy" id="474949"/>
    <lineage>
        <taxon>Bacteria</taxon>
        <taxon>Pseudomonadati</taxon>
        <taxon>Acidobacteriota</taxon>
        <taxon>Terriglobia</taxon>
        <taxon>Terriglobales</taxon>
        <taxon>Acidobacteriaceae</taxon>
        <taxon>Granulicella</taxon>
    </lineage>
</organism>
<comment type="subcellular location">
    <subcellularLocation>
        <location evidence="1 7">Bacterial flagellum</location>
    </subcellularLocation>
    <subcellularLocation>
        <location evidence="2 7">Secreted</location>
    </subcellularLocation>
</comment>
<evidence type="ECO:0000256" key="5">
    <source>
        <dbReference type="ARBA" id="ARBA00022525"/>
    </source>
</evidence>
<dbReference type="InterPro" id="IPR002371">
    <property type="entry name" value="FlgK"/>
</dbReference>
<evidence type="ECO:0000256" key="2">
    <source>
        <dbReference type="ARBA" id="ARBA00004613"/>
    </source>
</evidence>
<dbReference type="PRINTS" id="PR01005">
    <property type="entry name" value="FLGHOOKAP1"/>
</dbReference>
<gene>
    <name evidence="7" type="primary">flgK</name>
    <name evidence="11" type="ORF">HDF16_001041</name>
</gene>
<feature type="domain" description="Flagellar basal-body/hook protein C-terminal" evidence="9">
    <location>
        <begin position="413"/>
        <end position="453"/>
    </location>
</feature>
<evidence type="ECO:0000256" key="7">
    <source>
        <dbReference type="RuleBase" id="RU362065"/>
    </source>
</evidence>
<keyword evidence="5 7" id="KW-0964">Secreted</keyword>
<dbReference type="Pfam" id="PF06429">
    <property type="entry name" value="Flg_bbr_C"/>
    <property type="match status" value="1"/>
</dbReference>
<keyword evidence="6 7" id="KW-0975">Bacterial flagellum</keyword>
<reference evidence="11 12" key="1">
    <citation type="submission" date="2020-08" db="EMBL/GenBank/DDBJ databases">
        <title>Genomic Encyclopedia of Type Strains, Phase IV (KMG-V): Genome sequencing to study the core and pangenomes of soil and plant-associated prokaryotes.</title>
        <authorList>
            <person name="Whitman W."/>
        </authorList>
    </citation>
    <scope>NUCLEOTIDE SEQUENCE [LARGE SCALE GENOMIC DNA]</scope>
    <source>
        <strain evidence="11 12">M8UP14</strain>
    </source>
</reference>
<evidence type="ECO:0000256" key="1">
    <source>
        <dbReference type="ARBA" id="ARBA00004365"/>
    </source>
</evidence>
<dbReference type="PANTHER" id="PTHR30033">
    <property type="entry name" value="FLAGELLAR HOOK-ASSOCIATED PROTEIN 1"/>
    <property type="match status" value="1"/>
</dbReference>
<evidence type="ECO:0000313" key="11">
    <source>
        <dbReference type="EMBL" id="MBB5056372.1"/>
    </source>
</evidence>
<dbReference type="GO" id="GO:0009424">
    <property type="term" value="C:bacterial-type flagellum hook"/>
    <property type="evidence" value="ECO:0007669"/>
    <property type="project" value="UniProtKB-UniRule"/>
</dbReference>
<comment type="similarity">
    <text evidence="3 7">Belongs to the flagella basal body rod proteins family.</text>
</comment>
<feature type="domain" description="Flagellar hook-associated protein FlgK helical" evidence="10">
    <location>
        <begin position="95"/>
        <end position="321"/>
    </location>
</feature>
<dbReference type="NCBIfam" id="TIGR02492">
    <property type="entry name" value="flgK_ends"/>
    <property type="match status" value="1"/>
</dbReference>
<keyword evidence="8" id="KW-0175">Coiled coil</keyword>
<name>A0A7W8E2C5_9BACT</name>
<evidence type="ECO:0000259" key="10">
    <source>
        <dbReference type="Pfam" id="PF22638"/>
    </source>
</evidence>
<dbReference type="GO" id="GO:0005198">
    <property type="term" value="F:structural molecule activity"/>
    <property type="evidence" value="ECO:0007669"/>
    <property type="project" value="UniProtKB-UniRule"/>
</dbReference>
<dbReference type="PANTHER" id="PTHR30033:SF1">
    <property type="entry name" value="FLAGELLAR HOOK-ASSOCIATED PROTEIN 1"/>
    <property type="match status" value="1"/>
</dbReference>
<dbReference type="RefSeq" id="WP_184214023.1">
    <property type="nucleotide sequence ID" value="NZ_JACHIP010000001.1"/>
</dbReference>
<evidence type="ECO:0000313" key="12">
    <source>
        <dbReference type="Proteomes" id="UP000540989"/>
    </source>
</evidence>
<evidence type="ECO:0000256" key="4">
    <source>
        <dbReference type="ARBA" id="ARBA00016244"/>
    </source>
</evidence>
<dbReference type="AlphaFoldDB" id="A0A7W8E2C5"/>
<proteinExistence type="inferred from homology"/>
<dbReference type="GO" id="GO:0005576">
    <property type="term" value="C:extracellular region"/>
    <property type="evidence" value="ECO:0007669"/>
    <property type="project" value="UniProtKB-SubCell"/>
</dbReference>
<dbReference type="Pfam" id="PF22638">
    <property type="entry name" value="FlgK_D1"/>
    <property type="match status" value="1"/>
</dbReference>
<evidence type="ECO:0000259" key="9">
    <source>
        <dbReference type="Pfam" id="PF06429"/>
    </source>
</evidence>
<sequence>MATLSSALSIATQSLQAQELELQVANNNIANASTTGYARETVSLSESTTSKDGKLQVGNGVNVTSVTSVRNDLLTLRIQQQTSQQSSSDAQVNALNQIQTLFPSTGTSLASSLSTFFSNLSALSTNPSNSADRQTAIQGAQALVSQFNSISAGLSGPASTLNTTVTTDVSQINQLASQAAQLNLELEQQNSQGQNLGPIGDQLNQVELQLAQLTNISVTHSSQGDTITTGSGTALVLGNQSYALSTSTDSNGNQKILDQNGSDITTQISGGDLGGTIQVRDTQIPSLLTSLDTLANQFATAFNTAQSKGYDENGNAGTALFSVSSTVAGSAASLKLATTDPAAIAASSDGSSGSNGNVANLTALQDAPLSSGLSATGQSANLVYLIGSYTATANSESTSISQSLTALNNQQGSISGVSIDQESANLIQYQQAYAAAAKVVSTIQSLFDTTINMIQ</sequence>